<proteinExistence type="predicted"/>
<evidence type="ECO:0000313" key="1">
    <source>
        <dbReference type="EMBL" id="KAK8062779.1"/>
    </source>
</evidence>
<dbReference type="Proteomes" id="UP001433268">
    <property type="component" value="Unassembled WGS sequence"/>
</dbReference>
<protein>
    <recommendedName>
        <fullName evidence="3">RES domain-containing protein</fullName>
    </recommendedName>
</protein>
<evidence type="ECO:0000313" key="2">
    <source>
        <dbReference type="Proteomes" id="UP001433268"/>
    </source>
</evidence>
<reference evidence="1 2" key="1">
    <citation type="submission" date="2023-01" db="EMBL/GenBank/DDBJ databases">
        <title>Analysis of 21 Apiospora genomes using comparative genomics revels a genus with tremendous synthesis potential of carbohydrate active enzymes and secondary metabolites.</title>
        <authorList>
            <person name="Sorensen T."/>
        </authorList>
    </citation>
    <scope>NUCLEOTIDE SEQUENCE [LARGE SCALE GENOMIC DNA]</scope>
    <source>
        <strain evidence="1 2">CBS 114990</strain>
    </source>
</reference>
<dbReference type="RefSeq" id="XP_066661378.1">
    <property type="nucleotide sequence ID" value="XM_066819190.1"/>
</dbReference>
<name>A0ABR1UY95_9PEZI</name>
<sequence>MVENQVASASALAAPENGLITYRPAEADHVYAAMSSEEDCMVGPSRLVEGDRRYLYTTGMSTRTGIAISGLYPPRVSTEDPAIVRYDRFMTHTVEANWEQNFVNLRDQVQEATSIGLGDLQIHVTAVDPDTLLGLCGQDGVDTSYEAQRELMTQLRELVGSNAESDDQPRIHWYPYQGDEDDFCASMALYSDRSVLVNQDSSRGFRWGIEEKEWLNMAVSPVPMPTPPPDDWNTRVVA</sequence>
<dbReference type="GeneID" id="92052250"/>
<accession>A0ABR1UY95</accession>
<dbReference type="EMBL" id="JAQQWN010000010">
    <property type="protein sequence ID" value="KAK8062779.1"/>
    <property type="molecule type" value="Genomic_DNA"/>
</dbReference>
<keyword evidence="2" id="KW-1185">Reference proteome</keyword>
<gene>
    <name evidence="1" type="ORF">PG997_014876</name>
</gene>
<evidence type="ECO:0008006" key="3">
    <source>
        <dbReference type="Google" id="ProtNLM"/>
    </source>
</evidence>
<organism evidence="1 2">
    <name type="scientific">Apiospora hydei</name>
    <dbReference type="NCBI Taxonomy" id="1337664"/>
    <lineage>
        <taxon>Eukaryota</taxon>
        <taxon>Fungi</taxon>
        <taxon>Dikarya</taxon>
        <taxon>Ascomycota</taxon>
        <taxon>Pezizomycotina</taxon>
        <taxon>Sordariomycetes</taxon>
        <taxon>Xylariomycetidae</taxon>
        <taxon>Amphisphaeriales</taxon>
        <taxon>Apiosporaceae</taxon>
        <taxon>Apiospora</taxon>
    </lineage>
</organism>
<comment type="caution">
    <text evidence="1">The sequence shown here is derived from an EMBL/GenBank/DDBJ whole genome shotgun (WGS) entry which is preliminary data.</text>
</comment>